<comment type="caution">
    <text evidence="1">The sequence shown here is derived from an EMBL/GenBank/DDBJ whole genome shotgun (WGS) entry which is preliminary data.</text>
</comment>
<reference evidence="1 2" key="1">
    <citation type="journal article" date="2019" name="Sci. Rep.">
        <title>Orb-weaving spider Araneus ventricosus genome elucidates the spidroin gene catalogue.</title>
        <authorList>
            <person name="Kono N."/>
            <person name="Nakamura H."/>
            <person name="Ohtoshi R."/>
            <person name="Moran D.A.P."/>
            <person name="Shinohara A."/>
            <person name="Yoshida Y."/>
            <person name="Fujiwara M."/>
            <person name="Mori M."/>
            <person name="Tomita M."/>
            <person name="Arakawa K."/>
        </authorList>
    </citation>
    <scope>NUCLEOTIDE SEQUENCE [LARGE SCALE GENOMIC DNA]</scope>
</reference>
<evidence type="ECO:0000313" key="2">
    <source>
        <dbReference type="Proteomes" id="UP000499080"/>
    </source>
</evidence>
<proteinExistence type="predicted"/>
<dbReference type="Proteomes" id="UP000499080">
    <property type="component" value="Unassembled WGS sequence"/>
</dbReference>
<dbReference type="EMBL" id="BGPR01000703">
    <property type="protein sequence ID" value="GBM32281.1"/>
    <property type="molecule type" value="Genomic_DNA"/>
</dbReference>
<evidence type="ECO:0000313" key="1">
    <source>
        <dbReference type="EMBL" id="GBM32281.1"/>
    </source>
</evidence>
<sequence>MDRLESVENKPVFRPNGMDWWSFKKTFHNFLLKNKQLKISKQSSGSTATPETSIEDFIYSETQKDFGSLVVILANETGEETFFYCFIRESACVRSGGRVKVWK</sequence>
<gene>
    <name evidence="1" type="ORF">AVEN_275046_1</name>
</gene>
<keyword evidence="2" id="KW-1185">Reference proteome</keyword>
<organism evidence="1 2">
    <name type="scientific">Araneus ventricosus</name>
    <name type="common">Orbweaver spider</name>
    <name type="synonym">Epeira ventricosa</name>
    <dbReference type="NCBI Taxonomy" id="182803"/>
    <lineage>
        <taxon>Eukaryota</taxon>
        <taxon>Metazoa</taxon>
        <taxon>Ecdysozoa</taxon>
        <taxon>Arthropoda</taxon>
        <taxon>Chelicerata</taxon>
        <taxon>Arachnida</taxon>
        <taxon>Araneae</taxon>
        <taxon>Araneomorphae</taxon>
        <taxon>Entelegynae</taxon>
        <taxon>Araneoidea</taxon>
        <taxon>Araneidae</taxon>
        <taxon>Araneus</taxon>
    </lineage>
</organism>
<protein>
    <submittedName>
        <fullName evidence="1">Uncharacterized protein</fullName>
    </submittedName>
</protein>
<dbReference type="AlphaFoldDB" id="A0A4Y2ETV1"/>
<name>A0A4Y2ETV1_ARAVE</name>
<accession>A0A4Y2ETV1</accession>